<feature type="chain" id="PRO_5015033839" evidence="2">
    <location>
        <begin position="20"/>
        <end position="556"/>
    </location>
</feature>
<feature type="non-terminal residue" evidence="3">
    <location>
        <position position="556"/>
    </location>
</feature>
<proteinExistence type="predicted"/>
<feature type="region of interest" description="Disordered" evidence="1">
    <location>
        <begin position="308"/>
        <end position="364"/>
    </location>
</feature>
<keyword evidence="2" id="KW-0732">Signal</keyword>
<accession>A0A0A9XCC2</accession>
<evidence type="ECO:0000256" key="2">
    <source>
        <dbReference type="SAM" id="SignalP"/>
    </source>
</evidence>
<feature type="compositionally biased region" description="Basic residues" evidence="1">
    <location>
        <begin position="334"/>
        <end position="347"/>
    </location>
</feature>
<feature type="compositionally biased region" description="Polar residues" evidence="1">
    <location>
        <begin position="352"/>
        <end position="363"/>
    </location>
</feature>
<sequence length="556" mass="61739">MSPTFILTIFIGTFKLCGAPAVSLSFSSKSKRGANVSSVFAYKNGSWVALNSPLSSKGINTQNCKLTKNNKDSKDDSLKASLTSDVEDLFRKINRTIPLKLLPASLTECPIVSTKSLNLARAGSTEKSLGDLFLEWLSKQEEAKPVAAKSTGSSTIPVVGLQIDFDDARNTQRPPANREMSHSATRTNAPAQFKVSLREGPIFIHSIRKLAHSTESVRPFSSHVKKRHQQRFYTKMQSGEEPDRPIFNIMHNPRQSTASGDTQEFHSGQLLIHNESNDRKQKINDLPKYVMKFLSQCKALIEQNYEDEVDHGGKGNEEDEEEVMNLGKNENFKNKSHKNHEKGKFGRKLSAESDTAPNYINESLNDDEDEFETLTINRKPMSKISKIERKKGNSSSKANDFSQADQDDADDLYDGAFDDESPDWKVGGNAPSSQTNNSDSTSKVTKQAYFVSETNASTCRPIYEQFTPEKETFTADCSTPILDFSTLNPSQWRVLMDLLNERMPSTCSQKTTCTMPSTTKITTSCTKTTCTSRSTCTSSTTTTTKPPCSRTTCTTT</sequence>
<dbReference type="EMBL" id="GBRD01002170">
    <property type="protein sequence ID" value="JAG63651.1"/>
    <property type="molecule type" value="Transcribed_RNA"/>
</dbReference>
<evidence type="ECO:0000313" key="3">
    <source>
        <dbReference type="EMBL" id="JAG18382.1"/>
    </source>
</evidence>
<feature type="signal peptide" evidence="2">
    <location>
        <begin position="1"/>
        <end position="19"/>
    </location>
</feature>
<evidence type="ECO:0000256" key="1">
    <source>
        <dbReference type="SAM" id="MobiDB-lite"/>
    </source>
</evidence>
<feature type="compositionally biased region" description="Acidic residues" evidence="1">
    <location>
        <begin position="405"/>
        <end position="421"/>
    </location>
</feature>
<reference evidence="4" key="3">
    <citation type="submission" date="2014-09" db="EMBL/GenBank/DDBJ databases">
        <authorList>
            <person name="Magalhaes I.L.F."/>
            <person name="Oliveira U."/>
            <person name="Santos F.R."/>
            <person name="Vidigal T.H.D.A."/>
            <person name="Brescovit A.D."/>
            <person name="Santos A.J."/>
        </authorList>
    </citation>
    <scope>NUCLEOTIDE SEQUENCE</scope>
</reference>
<reference evidence="3" key="1">
    <citation type="journal article" date="2014" name="PLoS ONE">
        <title>Transcriptome-Based Identification of ABC Transporters in the Western Tarnished Plant Bug Lygus hesperus.</title>
        <authorList>
            <person name="Hull J.J."/>
            <person name="Chaney K."/>
            <person name="Geib S.M."/>
            <person name="Fabrick J.A."/>
            <person name="Brent C.S."/>
            <person name="Walsh D."/>
            <person name="Lavine L.C."/>
        </authorList>
    </citation>
    <scope>NUCLEOTIDE SEQUENCE</scope>
</reference>
<organism evidence="3">
    <name type="scientific">Lygus hesperus</name>
    <name type="common">Western plant bug</name>
    <dbReference type="NCBI Taxonomy" id="30085"/>
    <lineage>
        <taxon>Eukaryota</taxon>
        <taxon>Metazoa</taxon>
        <taxon>Ecdysozoa</taxon>
        <taxon>Arthropoda</taxon>
        <taxon>Hexapoda</taxon>
        <taxon>Insecta</taxon>
        <taxon>Pterygota</taxon>
        <taxon>Neoptera</taxon>
        <taxon>Paraneoptera</taxon>
        <taxon>Hemiptera</taxon>
        <taxon>Heteroptera</taxon>
        <taxon>Panheteroptera</taxon>
        <taxon>Cimicomorpha</taxon>
        <taxon>Miridae</taxon>
        <taxon>Mirini</taxon>
        <taxon>Lygus</taxon>
    </lineage>
</organism>
<name>A0A0A9XCC2_LYGHE</name>
<feature type="region of interest" description="Disordered" evidence="1">
    <location>
        <begin position="385"/>
        <end position="443"/>
    </location>
</feature>
<dbReference type="EMBL" id="GBHO01025222">
    <property type="protein sequence ID" value="JAG18382.1"/>
    <property type="molecule type" value="Transcribed_RNA"/>
</dbReference>
<protein>
    <submittedName>
        <fullName evidence="3">COPII coat assembly protein SEC16</fullName>
    </submittedName>
</protein>
<dbReference type="AlphaFoldDB" id="A0A0A9XCC2"/>
<gene>
    <name evidence="3" type="primary">SEC16_1</name>
    <name evidence="3" type="ORF">CM83_1394</name>
</gene>
<evidence type="ECO:0000313" key="4">
    <source>
        <dbReference type="EMBL" id="JAG63651.1"/>
    </source>
</evidence>
<reference evidence="3" key="2">
    <citation type="submission" date="2014-07" db="EMBL/GenBank/DDBJ databases">
        <authorList>
            <person name="Hull J."/>
        </authorList>
    </citation>
    <scope>NUCLEOTIDE SEQUENCE</scope>
</reference>
<feature type="compositionally biased region" description="Polar residues" evidence="1">
    <location>
        <begin position="430"/>
        <end position="443"/>
    </location>
</feature>